<dbReference type="Proteomes" id="UP001652583">
    <property type="component" value="Chromosome B1"/>
</dbReference>
<keyword evidence="2" id="KW-0472">Membrane</keyword>
<evidence type="ECO:0000313" key="3">
    <source>
        <dbReference type="Proteomes" id="UP001652583"/>
    </source>
</evidence>
<feature type="compositionally biased region" description="Pro residues" evidence="1">
    <location>
        <begin position="16"/>
        <end position="30"/>
    </location>
</feature>
<feature type="region of interest" description="Disordered" evidence="1">
    <location>
        <begin position="119"/>
        <end position="145"/>
    </location>
</feature>
<dbReference type="GeneID" id="128314479"/>
<feature type="region of interest" description="Disordered" evidence="1">
    <location>
        <begin position="1"/>
        <end position="40"/>
    </location>
</feature>
<keyword evidence="3" id="KW-1185">Reference proteome</keyword>
<feature type="compositionally biased region" description="Basic residues" evidence="1">
    <location>
        <begin position="131"/>
        <end position="145"/>
    </location>
</feature>
<accession>A0ABM3PMT2</accession>
<evidence type="ECO:0000256" key="2">
    <source>
        <dbReference type="SAM" id="Phobius"/>
    </source>
</evidence>
<evidence type="ECO:0000313" key="4">
    <source>
        <dbReference type="RefSeq" id="XP_053072981.1"/>
    </source>
</evidence>
<dbReference type="RefSeq" id="XP_053072981.1">
    <property type="nucleotide sequence ID" value="XM_053217006.1"/>
</dbReference>
<keyword evidence="2" id="KW-0812">Transmembrane</keyword>
<reference evidence="4" key="1">
    <citation type="submission" date="2025-08" db="UniProtKB">
        <authorList>
            <consortium name="RefSeq"/>
        </authorList>
    </citation>
    <scope>IDENTIFICATION</scope>
    <source>
        <tissue evidence="4">Blood</tissue>
    </source>
</reference>
<gene>
    <name evidence="4" type="primary">LOC128314479</name>
</gene>
<evidence type="ECO:0000256" key="1">
    <source>
        <dbReference type="SAM" id="MobiDB-lite"/>
    </source>
</evidence>
<name>A0ABM3PMT2_ACIJB</name>
<sequence>MRSPPLPCHSLASSLPPTPIPGPAPHPAPAVPGEGLSRQSVARQGEALPVLLPHASGLPRACALLLAPAAPGDPAPAAAAAPAAPFPRPCVPTGWSRAQSCSWAGNCHVKHSPGCAPPAPGLRPAAAHPPAHAHRRDGAGRGRRRGLAERTVGVWAARPSFFFFYSPLSVCFVCFFVCLFPYNRSKC</sequence>
<keyword evidence="2" id="KW-1133">Transmembrane helix</keyword>
<proteinExistence type="predicted"/>
<protein>
    <submittedName>
        <fullName evidence="4">Splicing factor 3A subunit 2-like</fullName>
    </submittedName>
</protein>
<organism evidence="3 4">
    <name type="scientific">Acinonyx jubatus</name>
    <name type="common">Cheetah</name>
    <dbReference type="NCBI Taxonomy" id="32536"/>
    <lineage>
        <taxon>Eukaryota</taxon>
        <taxon>Metazoa</taxon>
        <taxon>Chordata</taxon>
        <taxon>Craniata</taxon>
        <taxon>Vertebrata</taxon>
        <taxon>Euteleostomi</taxon>
        <taxon>Mammalia</taxon>
        <taxon>Eutheria</taxon>
        <taxon>Laurasiatheria</taxon>
        <taxon>Carnivora</taxon>
        <taxon>Feliformia</taxon>
        <taxon>Felidae</taxon>
        <taxon>Felinae</taxon>
        <taxon>Acinonyx</taxon>
    </lineage>
</organism>
<feature type="transmembrane region" description="Helical" evidence="2">
    <location>
        <begin position="162"/>
        <end position="182"/>
    </location>
</feature>